<feature type="signal peptide" evidence="2">
    <location>
        <begin position="1"/>
        <end position="25"/>
    </location>
</feature>
<organism evidence="3 4">
    <name type="scientific">Candidatus Doudnabacteria bacterium RIFCSPHIGHO2_02_FULL_46_11</name>
    <dbReference type="NCBI Taxonomy" id="1817832"/>
    <lineage>
        <taxon>Bacteria</taxon>
        <taxon>Candidatus Doudnaibacteriota</taxon>
    </lineage>
</organism>
<accession>A0A1F5P856</accession>
<gene>
    <name evidence="3" type="ORF">A3J48_02655</name>
</gene>
<dbReference type="InterPro" id="IPR007391">
    <property type="entry name" value="Vancomycin_resist_VanW"/>
</dbReference>
<name>A0A1F5P856_9BACT</name>
<proteinExistence type="predicted"/>
<dbReference type="AlphaFoldDB" id="A0A1F5P856"/>
<protein>
    <recommendedName>
        <fullName evidence="5">Peptidoglycan binding domain-containing protein</fullName>
    </recommendedName>
</protein>
<keyword evidence="2" id="KW-0732">Signal</keyword>
<dbReference type="Proteomes" id="UP000176786">
    <property type="component" value="Unassembled WGS sequence"/>
</dbReference>
<dbReference type="EMBL" id="MFES01000010">
    <property type="protein sequence ID" value="OGE86116.1"/>
    <property type="molecule type" value="Genomic_DNA"/>
</dbReference>
<dbReference type="Pfam" id="PF04294">
    <property type="entry name" value="VanW"/>
    <property type="match status" value="1"/>
</dbReference>
<evidence type="ECO:0000256" key="2">
    <source>
        <dbReference type="SAM" id="SignalP"/>
    </source>
</evidence>
<evidence type="ECO:0000313" key="4">
    <source>
        <dbReference type="Proteomes" id="UP000176786"/>
    </source>
</evidence>
<feature type="region of interest" description="Disordered" evidence="1">
    <location>
        <begin position="372"/>
        <end position="420"/>
    </location>
</feature>
<evidence type="ECO:0000256" key="1">
    <source>
        <dbReference type="SAM" id="MobiDB-lite"/>
    </source>
</evidence>
<dbReference type="PANTHER" id="PTHR35788:SF1">
    <property type="entry name" value="EXPORTED PROTEIN"/>
    <property type="match status" value="1"/>
</dbReference>
<dbReference type="PANTHER" id="PTHR35788">
    <property type="entry name" value="EXPORTED PROTEIN-RELATED"/>
    <property type="match status" value="1"/>
</dbReference>
<comment type="caution">
    <text evidence="3">The sequence shown here is derived from an EMBL/GenBank/DDBJ whole genome shotgun (WGS) entry which is preliminary data.</text>
</comment>
<feature type="compositionally biased region" description="Low complexity" evidence="1">
    <location>
        <begin position="388"/>
        <end position="407"/>
    </location>
</feature>
<dbReference type="InterPro" id="IPR052913">
    <property type="entry name" value="Glycopeptide_resist_protein"/>
</dbReference>
<feature type="chain" id="PRO_5009520350" description="Peptidoglycan binding domain-containing protein" evidence="2">
    <location>
        <begin position="26"/>
        <end position="420"/>
    </location>
</feature>
<evidence type="ECO:0000313" key="3">
    <source>
        <dbReference type="EMBL" id="OGE86116.1"/>
    </source>
</evidence>
<dbReference type="STRING" id="1817832.A3J48_02655"/>
<sequence length="420" mass="46384">MKIYLKIFLLILIGSLFLQPGPANGQSAATSLELILPENHTPKIESQTWPLSAETLKSAQALNGLNLNPKFIYNFGTSLNEYLANRTTKEMPFTSGQKTAYLNFAEHIYNQTLSQLETREPQDALWEEKDGRVVNFDPGTPGIAYDNLKLIKNILKAVALDEKQATLQPVLLPASKTLAEVNPYGIKELFTTGTSNFRGSSRNRIQNITVGASRYHGIIIQPDTIFSFNDLLGEVDGEHGFAPEMVIKYNGVFPEFGGGICQVSTTMFRAALNAGFPFLERRNHSFAVSYYAPQGTDATTYTGVIDLKYKNDSGAPIMIWSNISGTILTFDFYGQKDGRTVELASPVQYDHRPTGAFKTSLKRIVTTASGQSKEDNFISNYRPRAEFVQTTTAEEPVPTPTTPAEQPSSPPNETPTEQQS</sequence>
<evidence type="ECO:0008006" key="5">
    <source>
        <dbReference type="Google" id="ProtNLM"/>
    </source>
</evidence>
<reference evidence="3 4" key="1">
    <citation type="journal article" date="2016" name="Nat. Commun.">
        <title>Thousands of microbial genomes shed light on interconnected biogeochemical processes in an aquifer system.</title>
        <authorList>
            <person name="Anantharaman K."/>
            <person name="Brown C.T."/>
            <person name="Hug L.A."/>
            <person name="Sharon I."/>
            <person name="Castelle C.J."/>
            <person name="Probst A.J."/>
            <person name="Thomas B.C."/>
            <person name="Singh A."/>
            <person name="Wilkins M.J."/>
            <person name="Karaoz U."/>
            <person name="Brodie E.L."/>
            <person name="Williams K.H."/>
            <person name="Hubbard S.S."/>
            <person name="Banfield J.F."/>
        </authorList>
    </citation>
    <scope>NUCLEOTIDE SEQUENCE [LARGE SCALE GENOMIC DNA]</scope>
</reference>